<feature type="compositionally biased region" description="Basic and acidic residues" evidence="1">
    <location>
        <begin position="182"/>
        <end position="197"/>
    </location>
</feature>
<evidence type="ECO:0000256" key="1">
    <source>
        <dbReference type="SAM" id="MobiDB-lite"/>
    </source>
</evidence>
<proteinExistence type="predicted"/>
<dbReference type="AlphaFoldDB" id="A0A7C5RUR8"/>
<comment type="caution">
    <text evidence="3">The sequence shown here is derived from an EMBL/GenBank/DDBJ whole genome shotgun (WGS) entry which is preliminary data.</text>
</comment>
<feature type="compositionally biased region" description="Acidic residues" evidence="1">
    <location>
        <begin position="198"/>
        <end position="214"/>
    </location>
</feature>
<organism evidence="3">
    <name type="scientific">Thermomicrobium roseum</name>
    <dbReference type="NCBI Taxonomy" id="500"/>
    <lineage>
        <taxon>Bacteria</taxon>
        <taxon>Pseudomonadati</taxon>
        <taxon>Thermomicrobiota</taxon>
        <taxon>Thermomicrobia</taxon>
        <taxon>Thermomicrobiales</taxon>
        <taxon>Thermomicrobiaceae</taxon>
        <taxon>Thermomicrobium</taxon>
    </lineage>
</organism>
<feature type="region of interest" description="Disordered" evidence="1">
    <location>
        <begin position="158"/>
        <end position="214"/>
    </location>
</feature>
<protein>
    <recommendedName>
        <fullName evidence="2">PepSY domain-containing protein</fullName>
    </recommendedName>
</protein>
<dbReference type="InterPro" id="IPR025711">
    <property type="entry name" value="PepSY"/>
</dbReference>
<dbReference type="EMBL" id="DRWX01000241">
    <property type="protein sequence ID" value="HHM96582.1"/>
    <property type="molecule type" value="Genomic_DNA"/>
</dbReference>
<feature type="domain" description="PepSY" evidence="2">
    <location>
        <begin position="103"/>
        <end position="156"/>
    </location>
</feature>
<sequence>MAVQVALSRANGARLLSAPKLVRVEKGLAWQVLTERGVVFVDAQNGSVLYSGIPVEMTPTPEPSPVVGTAAPDGVMSNTVNAGASTAAPQPAPSVSTSMPSYPVTPSQAAATVFTLVPGARIVAGPELVMFQGVPAYEVVLDLGVVYVDATTGAVLYDGTTVSPMPGSAPAQPAMDDDDEDDRRGHKDKDRRDRDDRHDDDEHEDHDHDEDDDD</sequence>
<gene>
    <name evidence="3" type="ORF">ENM21_05145</name>
</gene>
<evidence type="ECO:0000259" key="2">
    <source>
        <dbReference type="Pfam" id="PF03413"/>
    </source>
</evidence>
<accession>A0A7C5RUR8</accession>
<name>A0A7C5RUR8_THERO</name>
<evidence type="ECO:0000313" key="3">
    <source>
        <dbReference type="EMBL" id="HHM96582.1"/>
    </source>
</evidence>
<dbReference type="Pfam" id="PF03413">
    <property type="entry name" value="PepSY"/>
    <property type="match status" value="1"/>
</dbReference>
<reference evidence="3" key="1">
    <citation type="journal article" date="2020" name="mSystems">
        <title>Genome- and Community-Level Interaction Insights into Carbon Utilization and Element Cycling Functions of Hydrothermarchaeota in Hydrothermal Sediment.</title>
        <authorList>
            <person name="Zhou Z."/>
            <person name="Liu Y."/>
            <person name="Xu W."/>
            <person name="Pan J."/>
            <person name="Luo Z.H."/>
            <person name="Li M."/>
        </authorList>
    </citation>
    <scope>NUCLEOTIDE SEQUENCE [LARGE SCALE GENOMIC DNA]</scope>
    <source>
        <strain evidence="3">SpSt-1065</strain>
    </source>
</reference>